<dbReference type="EMBL" id="GGLE01002688">
    <property type="protein sequence ID" value="MBY06814.1"/>
    <property type="molecule type" value="Transcribed_RNA"/>
</dbReference>
<dbReference type="PANTHER" id="PTHR12176">
    <property type="entry name" value="SAM-DEPENDENT METHYLTRANSFERASE SUPERFAMILY PROTEIN"/>
    <property type="match status" value="1"/>
</dbReference>
<dbReference type="CDD" id="cd02440">
    <property type="entry name" value="AdoMet_MTases"/>
    <property type="match status" value="1"/>
</dbReference>
<keyword evidence="3" id="KW-0489">Methyltransferase</keyword>
<keyword evidence="5" id="KW-0949">S-adenosyl-L-methionine</keyword>
<sequence length="248" mass="28809">MEGKSELPDRNSGYADITYWNTRYRLEDTYDWLLSYESYSHLLKQHVKKSDRILMLGCGNSLLSELMYKDGYKDVENIDYSEVVIKKMALHCDTCASMKWHIMDATNLLFEDGRFDVVIEKATIDALLVNEKDPWNVSESAKTLVHTVLTEVSRVLRHGGRFISITFAQPHFRGPMYISQVLNWSLQTFNFGTTFHYFFYLMKKGETAEDDVFPAYQLPVLRPRDTSLRTSTCSEPETVDFLFKIVDS</sequence>
<dbReference type="Pfam" id="PF13847">
    <property type="entry name" value="Methyltransf_31"/>
    <property type="match status" value="1"/>
</dbReference>
<dbReference type="FunFam" id="3.40.50.150:FF:000111">
    <property type="entry name" value="EEF1A lysine methyltransferase 4"/>
    <property type="match status" value="1"/>
</dbReference>
<keyword evidence="4" id="KW-0808">Transferase</keyword>
<dbReference type="GO" id="GO:0008168">
    <property type="term" value="F:methyltransferase activity"/>
    <property type="evidence" value="ECO:0007669"/>
    <property type="project" value="UniProtKB-KW"/>
</dbReference>
<evidence type="ECO:0000256" key="6">
    <source>
        <dbReference type="ARBA" id="ARBA00048653"/>
    </source>
</evidence>
<evidence type="ECO:0000313" key="11">
    <source>
        <dbReference type="EMBL" id="MBY06814.1"/>
    </source>
</evidence>
<dbReference type="Gene3D" id="3.40.50.150">
    <property type="entry name" value="Vaccinia Virus protein VP39"/>
    <property type="match status" value="1"/>
</dbReference>
<feature type="domain" description="Methyltransferase" evidence="10">
    <location>
        <begin position="48"/>
        <end position="168"/>
    </location>
</feature>
<keyword evidence="2" id="KW-0597">Phosphoprotein</keyword>
<evidence type="ECO:0000259" key="10">
    <source>
        <dbReference type="Pfam" id="PF13847"/>
    </source>
</evidence>
<comment type="catalytic activity">
    <reaction evidence="6">
        <text>N(6)-methyl-L-lysyl-[protein] + S-adenosyl-L-methionine = N(6),N(6)-dimethyl-L-lysyl-[protein] + S-adenosyl-L-homocysteine + H(+)</text>
        <dbReference type="Rhea" id="RHEA:54196"/>
        <dbReference type="Rhea" id="RHEA-COMP:13053"/>
        <dbReference type="Rhea" id="RHEA-COMP:13827"/>
        <dbReference type="ChEBI" id="CHEBI:15378"/>
        <dbReference type="ChEBI" id="CHEBI:57856"/>
        <dbReference type="ChEBI" id="CHEBI:59789"/>
        <dbReference type="ChEBI" id="CHEBI:61929"/>
        <dbReference type="ChEBI" id="CHEBI:61976"/>
    </reaction>
</comment>
<dbReference type="SUPFAM" id="SSF53335">
    <property type="entry name" value="S-adenosyl-L-methionine-dependent methyltransferases"/>
    <property type="match status" value="1"/>
</dbReference>
<proteinExistence type="inferred from homology"/>
<evidence type="ECO:0000256" key="5">
    <source>
        <dbReference type="ARBA" id="ARBA00022691"/>
    </source>
</evidence>
<evidence type="ECO:0000256" key="2">
    <source>
        <dbReference type="ARBA" id="ARBA00022553"/>
    </source>
</evidence>
<dbReference type="PANTHER" id="PTHR12176:SF80">
    <property type="entry name" value="EEF1A LYSINE METHYLTRANSFERASE 4"/>
    <property type="match status" value="1"/>
</dbReference>
<evidence type="ECO:0000256" key="1">
    <source>
        <dbReference type="ARBA" id="ARBA00008361"/>
    </source>
</evidence>
<comment type="function">
    <text evidence="8">Protein-lysine methyltransferase that efficiently catalyzes three successive methylations on 'Lys-36' in eukaryotic translation elongation factor 1 alpha (EEF1A1 or EEF1A2).</text>
</comment>
<evidence type="ECO:0000256" key="7">
    <source>
        <dbReference type="ARBA" id="ARBA00052410"/>
    </source>
</evidence>
<comment type="catalytic activity">
    <reaction evidence="7">
        <text>N(6),N(6)-dimethyl-L-lysyl-[protein] + S-adenosyl-L-methionine = N(6),N(6),N(6)-trimethyl-L-lysyl-[protein] + S-adenosyl-L-homocysteine + H(+)</text>
        <dbReference type="Rhea" id="RHEA:54200"/>
        <dbReference type="Rhea" id="RHEA-COMP:13826"/>
        <dbReference type="Rhea" id="RHEA-COMP:13827"/>
        <dbReference type="ChEBI" id="CHEBI:15378"/>
        <dbReference type="ChEBI" id="CHEBI:57856"/>
        <dbReference type="ChEBI" id="CHEBI:59789"/>
        <dbReference type="ChEBI" id="CHEBI:61961"/>
        <dbReference type="ChEBI" id="CHEBI:61976"/>
    </reaction>
</comment>
<dbReference type="InterPro" id="IPR051419">
    <property type="entry name" value="Lys/N-term_MeTrsfase_sf"/>
</dbReference>
<evidence type="ECO:0000256" key="4">
    <source>
        <dbReference type="ARBA" id="ARBA00022679"/>
    </source>
</evidence>
<protein>
    <recommendedName>
        <fullName evidence="9">EEF1A lysine methyltransferase 4</fullName>
    </recommendedName>
</protein>
<dbReference type="InterPro" id="IPR029063">
    <property type="entry name" value="SAM-dependent_MTases_sf"/>
</dbReference>
<evidence type="ECO:0000256" key="9">
    <source>
        <dbReference type="ARBA" id="ARBA00067848"/>
    </source>
</evidence>
<evidence type="ECO:0000256" key="3">
    <source>
        <dbReference type="ARBA" id="ARBA00022603"/>
    </source>
</evidence>
<reference evidence="11" key="1">
    <citation type="submission" date="2018-03" db="EMBL/GenBank/DDBJ databases">
        <title>The relapsing fever spirochete Borrelia turicatae persists in the highly oxidative environment of its soft-bodied tick vector.</title>
        <authorList>
            <person name="Bourret T.J."/>
            <person name="Boyle W.K."/>
            <person name="Valenzuela J.G."/>
            <person name="Oliveira F."/>
            <person name="Lopez J.E."/>
        </authorList>
    </citation>
    <scope>NUCLEOTIDE SEQUENCE</scope>
    <source>
        <strain evidence="11">Kansas strain/isolate</strain>
        <tissue evidence="11">Salivary glands</tissue>
    </source>
</reference>
<organism evidence="11">
    <name type="scientific">Ornithodoros turicata</name>
    <dbReference type="NCBI Taxonomy" id="34597"/>
    <lineage>
        <taxon>Eukaryota</taxon>
        <taxon>Metazoa</taxon>
        <taxon>Ecdysozoa</taxon>
        <taxon>Arthropoda</taxon>
        <taxon>Chelicerata</taxon>
        <taxon>Arachnida</taxon>
        <taxon>Acari</taxon>
        <taxon>Parasitiformes</taxon>
        <taxon>Ixodida</taxon>
        <taxon>Ixodoidea</taxon>
        <taxon>Argasidae</taxon>
        <taxon>Ornithodorinae</taxon>
        <taxon>Ornithodoros</taxon>
    </lineage>
</organism>
<dbReference type="AlphaFoldDB" id="A0A2R5LBB5"/>
<accession>A0A2R5LBB5</accession>
<name>A0A2R5LBB5_9ACAR</name>
<evidence type="ECO:0000256" key="8">
    <source>
        <dbReference type="ARBA" id="ARBA00059299"/>
    </source>
</evidence>
<dbReference type="InterPro" id="IPR025714">
    <property type="entry name" value="Methyltranfer_dom"/>
</dbReference>
<dbReference type="GO" id="GO:0032259">
    <property type="term" value="P:methylation"/>
    <property type="evidence" value="ECO:0007669"/>
    <property type="project" value="UniProtKB-KW"/>
</dbReference>
<comment type="similarity">
    <text evidence="1">Belongs to the methyltransferase superfamily.</text>
</comment>